<evidence type="ECO:0000313" key="4">
    <source>
        <dbReference type="EMBL" id="VVV47191.1"/>
    </source>
</evidence>
<dbReference type="OrthoDB" id="185373at2759"/>
<dbReference type="OMA" id="RMPDSAK"/>
<feature type="repeat" description="PPR" evidence="3">
    <location>
        <begin position="251"/>
        <end position="285"/>
    </location>
</feature>
<organism evidence="4">
    <name type="scientific">Nymphaea colorata</name>
    <name type="common">pocket water lily</name>
    <dbReference type="NCBI Taxonomy" id="210225"/>
    <lineage>
        <taxon>Eukaryota</taxon>
        <taxon>Viridiplantae</taxon>
        <taxon>Streptophyta</taxon>
        <taxon>Embryophyta</taxon>
        <taxon>Tracheophyta</taxon>
        <taxon>Spermatophyta</taxon>
        <taxon>Magnoliopsida</taxon>
        <taxon>Nymphaeales</taxon>
        <taxon>Nymphaeaceae</taxon>
        <taxon>Nymphaea</taxon>
    </lineage>
</organism>
<accession>A0A5K0W1W9</accession>
<dbReference type="Pfam" id="PF01535">
    <property type="entry name" value="PPR"/>
    <property type="match status" value="1"/>
</dbReference>
<dbReference type="NCBIfam" id="TIGR00756">
    <property type="entry name" value="PPR"/>
    <property type="match status" value="4"/>
</dbReference>
<dbReference type="PANTHER" id="PTHR47936:SF5">
    <property type="entry name" value="PENTACOTRIPEPTIDE-REPEAT REGION OF PRORP DOMAIN-CONTAINING PROTEIN"/>
    <property type="match status" value="1"/>
</dbReference>
<dbReference type="InterPro" id="IPR002885">
    <property type="entry name" value="PPR_rpt"/>
</dbReference>
<feature type="repeat" description="PPR" evidence="3">
    <location>
        <begin position="181"/>
        <end position="215"/>
    </location>
</feature>
<evidence type="ECO:0000256" key="2">
    <source>
        <dbReference type="ARBA" id="ARBA00022737"/>
    </source>
</evidence>
<dbReference type="GO" id="GO:0010019">
    <property type="term" value="P:chloroplast-nucleus signaling pathway"/>
    <property type="evidence" value="ECO:0007669"/>
    <property type="project" value="TreeGrafter"/>
</dbReference>
<reference evidence="4" key="1">
    <citation type="submission" date="2019-09" db="EMBL/GenBank/DDBJ databases">
        <authorList>
            <person name="Zhang L."/>
        </authorList>
    </citation>
    <scope>NUCLEOTIDE SEQUENCE</scope>
</reference>
<keyword evidence="2" id="KW-0677">Repeat</keyword>
<comment type="similarity">
    <text evidence="1">Belongs to the PPR family. P subfamily.</text>
</comment>
<proteinExistence type="inferred from homology"/>
<dbReference type="PROSITE" id="PS51375">
    <property type="entry name" value="PPR"/>
    <property type="match status" value="4"/>
</dbReference>
<feature type="repeat" description="PPR" evidence="3">
    <location>
        <begin position="216"/>
        <end position="250"/>
    </location>
</feature>
<dbReference type="PANTHER" id="PTHR47936">
    <property type="entry name" value="PPR_LONG DOMAIN-CONTAINING PROTEIN"/>
    <property type="match status" value="1"/>
</dbReference>
<feature type="repeat" description="PPR" evidence="3">
    <location>
        <begin position="286"/>
        <end position="320"/>
    </location>
</feature>
<dbReference type="Gramene" id="NC1G0306120.1">
    <property type="protein sequence ID" value="NC1G0306120.1:cds"/>
    <property type="gene ID" value="NC1G0306120"/>
</dbReference>
<dbReference type="Pfam" id="PF13041">
    <property type="entry name" value="PPR_2"/>
    <property type="match status" value="2"/>
</dbReference>
<dbReference type="AlphaFoldDB" id="A0A5K0W1W9"/>
<dbReference type="GO" id="GO:0031930">
    <property type="term" value="P:mitochondria-nucleus signaling pathway"/>
    <property type="evidence" value="ECO:0007669"/>
    <property type="project" value="TreeGrafter"/>
</dbReference>
<gene>
    <name evidence="4" type="ORF">NYM_LOCUS3542</name>
</gene>
<evidence type="ECO:0008006" key="5">
    <source>
        <dbReference type="Google" id="ProtNLM"/>
    </source>
</evidence>
<evidence type="ECO:0000256" key="1">
    <source>
        <dbReference type="ARBA" id="ARBA00007626"/>
    </source>
</evidence>
<evidence type="ECO:0000256" key="3">
    <source>
        <dbReference type="PROSITE-ProRule" id="PRU00708"/>
    </source>
</evidence>
<dbReference type="Gene3D" id="1.25.40.10">
    <property type="entry name" value="Tetratricopeptide repeat domain"/>
    <property type="match status" value="2"/>
</dbReference>
<name>A0A5K0W1W9_9MAGN</name>
<dbReference type="InterPro" id="IPR011990">
    <property type="entry name" value="TPR-like_helical_dom_sf"/>
</dbReference>
<dbReference type="EMBL" id="LR721774">
    <property type="protein sequence ID" value="VVV47191.1"/>
    <property type="molecule type" value="Genomic_DNA"/>
</dbReference>
<dbReference type="GO" id="GO:0009507">
    <property type="term" value="C:chloroplast"/>
    <property type="evidence" value="ECO:0007669"/>
    <property type="project" value="TreeGrafter"/>
</dbReference>
<sequence>MASSDFLRVLLRTRLRLLNRCFSTATITDAATKDGTTTTNARVKIAVNQIFRERNYDRLVEKFKECSKEYRFRCKHNVYERTVRRLAAAKRFSNIEDILEEQKKYAEVASEGFFIRLITLYGRAGMLQHAMRTFDELPTLGCERTVKSMNAVLTACADTKNFATVKTLFHELPEKLGVTPDIYSYNILALAFCEMGSLDLAFSLLEEMKKNGVSPNTVTFNTLLNGFYRSNQRSEAEKVWTEMENCGVMPDTKTFNAKMRGLIVEGKAKEAVKVIDELESKGLKPDTVSFNILIKALCEEDDAEEVKKMVCEMKTRELLLNRMIYETVIPALCKGEFIDMAYELCEEALNRNCFIKPEVLQEVINRLVAISEDEKAKQLVDMGSGKSYYDSKFTISLDS</sequence>
<protein>
    <recommendedName>
        <fullName evidence="5">Pentacotripeptide-repeat region of PRORP domain-containing protein</fullName>
    </recommendedName>
</protein>